<dbReference type="Proteomes" id="UP000245870">
    <property type="component" value="Unassembled WGS sequence"/>
</dbReference>
<dbReference type="EMBL" id="QENY01000019">
    <property type="protein sequence ID" value="PVX49793.1"/>
    <property type="molecule type" value="Genomic_DNA"/>
</dbReference>
<dbReference type="AlphaFoldDB" id="A0A2U0U1F9"/>
<comment type="caution">
    <text evidence="1">The sequence shown here is derived from an EMBL/GenBank/DDBJ whole genome shotgun (WGS) entry which is preliminary data.</text>
</comment>
<sequence length="84" mass="9508">MRTPRTQLNTECTAFTFKQQNALCVNVSLADIARRQFVPTNCVQLPSLDCRGDKTVITTFSSVSIQKLSNNKLSIMINFQRKLI</sequence>
<reference evidence="1 2" key="1">
    <citation type="submission" date="2018-05" db="EMBL/GenBank/DDBJ databases">
        <title>Genomic Encyclopedia of Type Strains, Phase IV (KMG-IV): sequencing the most valuable type-strain genomes for metagenomic binning, comparative biology and taxonomic classification.</title>
        <authorList>
            <person name="Goeker M."/>
        </authorList>
    </citation>
    <scope>NUCLEOTIDE SEQUENCE [LARGE SCALE GENOMIC DNA]</scope>
    <source>
        <strain evidence="1 2">DSM 100333</strain>
    </source>
</reference>
<evidence type="ECO:0000313" key="1">
    <source>
        <dbReference type="EMBL" id="PVX49793.1"/>
    </source>
</evidence>
<proteinExistence type="predicted"/>
<organism evidence="1 2">
    <name type="scientific">Hallella colorans</name>
    <dbReference type="NCBI Taxonomy" id="1703337"/>
    <lineage>
        <taxon>Bacteria</taxon>
        <taxon>Pseudomonadati</taxon>
        <taxon>Bacteroidota</taxon>
        <taxon>Bacteroidia</taxon>
        <taxon>Bacteroidales</taxon>
        <taxon>Prevotellaceae</taxon>
        <taxon>Hallella</taxon>
    </lineage>
</organism>
<protein>
    <submittedName>
        <fullName evidence="1">Uncharacterized protein</fullName>
    </submittedName>
</protein>
<evidence type="ECO:0000313" key="2">
    <source>
        <dbReference type="Proteomes" id="UP000245870"/>
    </source>
</evidence>
<name>A0A2U0U1F9_9BACT</name>
<gene>
    <name evidence="1" type="ORF">C7379_11952</name>
</gene>
<keyword evidence="2" id="KW-1185">Reference proteome</keyword>
<accession>A0A2U0U1F9</accession>